<evidence type="ECO:0000256" key="5">
    <source>
        <dbReference type="ARBA" id="ARBA00022989"/>
    </source>
</evidence>
<accession>A9UVF5</accession>
<dbReference type="InParanoid" id="A9UVF5"/>
<keyword evidence="3 7" id="KW-0812">Transmembrane</keyword>
<evidence type="ECO:0000256" key="6">
    <source>
        <dbReference type="ARBA" id="ARBA00023136"/>
    </source>
</evidence>
<dbReference type="GO" id="GO:0140359">
    <property type="term" value="F:ABC-type transporter activity"/>
    <property type="evidence" value="ECO:0007669"/>
    <property type="project" value="InterPro"/>
</dbReference>
<keyword evidence="10" id="KW-1185">Reference proteome</keyword>
<evidence type="ECO:0000256" key="2">
    <source>
        <dbReference type="ARBA" id="ARBA00022448"/>
    </source>
</evidence>
<feature type="transmembrane region" description="Helical" evidence="7">
    <location>
        <begin position="24"/>
        <end position="44"/>
    </location>
</feature>
<dbReference type="Proteomes" id="UP000001357">
    <property type="component" value="Unassembled WGS sequence"/>
</dbReference>
<dbReference type="GO" id="GO:0016020">
    <property type="term" value="C:membrane"/>
    <property type="evidence" value="ECO:0007669"/>
    <property type="project" value="UniProtKB-SubCell"/>
</dbReference>
<reference evidence="9 10" key="1">
    <citation type="journal article" date="2008" name="Nature">
        <title>The genome of the choanoflagellate Monosiga brevicollis and the origin of metazoans.</title>
        <authorList>
            <consortium name="JGI Sequencing"/>
            <person name="King N."/>
            <person name="Westbrook M.J."/>
            <person name="Young S.L."/>
            <person name="Kuo A."/>
            <person name="Abedin M."/>
            <person name="Chapman J."/>
            <person name="Fairclough S."/>
            <person name="Hellsten U."/>
            <person name="Isogai Y."/>
            <person name="Letunic I."/>
            <person name="Marr M."/>
            <person name="Pincus D."/>
            <person name="Putnam N."/>
            <person name="Rokas A."/>
            <person name="Wright K.J."/>
            <person name="Zuzow R."/>
            <person name="Dirks W."/>
            <person name="Good M."/>
            <person name="Goodstein D."/>
            <person name="Lemons D."/>
            <person name="Li W."/>
            <person name="Lyons J.B."/>
            <person name="Morris A."/>
            <person name="Nichols S."/>
            <person name="Richter D.J."/>
            <person name="Salamov A."/>
            <person name="Bork P."/>
            <person name="Lim W.A."/>
            <person name="Manning G."/>
            <person name="Miller W.T."/>
            <person name="McGinnis W."/>
            <person name="Shapiro H."/>
            <person name="Tjian R."/>
            <person name="Grigoriev I.V."/>
            <person name="Rokhsar D."/>
        </authorList>
    </citation>
    <scope>NUCLEOTIDE SEQUENCE [LARGE SCALE GENOMIC DNA]</scope>
    <source>
        <strain evidence="10">MX1 / ATCC 50154</strain>
    </source>
</reference>
<evidence type="ECO:0000256" key="4">
    <source>
        <dbReference type="ARBA" id="ARBA00022737"/>
    </source>
</evidence>
<dbReference type="EMBL" id="CH991547">
    <property type="protein sequence ID" value="EDQ90571.1"/>
    <property type="molecule type" value="Genomic_DNA"/>
</dbReference>
<comment type="subcellular location">
    <subcellularLocation>
        <location evidence="1">Membrane</location>
        <topology evidence="1">Multi-pass membrane protein</topology>
    </subcellularLocation>
</comment>
<dbReference type="RefSeq" id="XP_001744622.1">
    <property type="nucleotide sequence ID" value="XM_001744570.1"/>
</dbReference>
<dbReference type="InterPro" id="IPR026082">
    <property type="entry name" value="ABCA"/>
</dbReference>
<keyword evidence="6 7" id="KW-0472">Membrane</keyword>
<evidence type="ECO:0000313" key="9">
    <source>
        <dbReference type="EMBL" id="EDQ90571.1"/>
    </source>
</evidence>
<evidence type="ECO:0000256" key="3">
    <source>
        <dbReference type="ARBA" id="ARBA00022692"/>
    </source>
</evidence>
<name>A9UVF5_MONBE</name>
<proteinExistence type="predicted"/>
<feature type="transmembrane region" description="Helical" evidence="7">
    <location>
        <begin position="136"/>
        <end position="155"/>
    </location>
</feature>
<dbReference type="GeneID" id="5889703"/>
<dbReference type="eggNOG" id="KOG0059">
    <property type="taxonomic scope" value="Eukaryota"/>
</dbReference>
<keyword evidence="2" id="KW-0813">Transport</keyword>
<keyword evidence="4" id="KW-0677">Repeat</keyword>
<evidence type="ECO:0000256" key="1">
    <source>
        <dbReference type="ARBA" id="ARBA00004141"/>
    </source>
</evidence>
<feature type="domain" description="ABC-2 type transporter transmembrane" evidence="8">
    <location>
        <begin position="24"/>
        <end position="225"/>
    </location>
</feature>
<gene>
    <name evidence="9" type="ORF">MONBRDRAFT_15907</name>
</gene>
<dbReference type="KEGG" id="mbr:MONBRDRAFT_15907"/>
<dbReference type="Pfam" id="PF12698">
    <property type="entry name" value="ABC2_membrane_3"/>
    <property type="match status" value="1"/>
</dbReference>
<sequence length="226" mass="24957">MLTQRFPIPAFESDPFASGLGPTLPLFMTLAWLYTVSLTIKSVVWEKEQNLDVIMHLRGLSGSAYWCSWLVTALLTSLPSVGILTLLLKLGNILRFTDGLVLFLFLETFVLSSLLFAMLISVFFRQAKIASAVGGILYFCLYIPFVIVALSLDTLPVSSKYGASTLSTTAFGIGVYYMAHFEQLETGVQWSSLHHGIGTCDQFSVAAAWGMLCLDCLLYAALSWYF</sequence>
<evidence type="ECO:0000256" key="7">
    <source>
        <dbReference type="SAM" id="Phobius"/>
    </source>
</evidence>
<dbReference type="PANTHER" id="PTHR19229:SF36">
    <property type="entry name" value="ATP-BINDING CASSETTE SUB-FAMILY A MEMBER 2"/>
    <property type="match status" value="1"/>
</dbReference>
<dbReference type="PANTHER" id="PTHR19229">
    <property type="entry name" value="ATP-BINDING CASSETTE TRANSPORTER SUBFAMILY A ABCA"/>
    <property type="match status" value="1"/>
</dbReference>
<feature type="transmembrane region" description="Helical" evidence="7">
    <location>
        <begin position="200"/>
        <end position="222"/>
    </location>
</feature>
<evidence type="ECO:0000313" key="10">
    <source>
        <dbReference type="Proteomes" id="UP000001357"/>
    </source>
</evidence>
<protein>
    <recommendedName>
        <fullName evidence="8">ABC-2 type transporter transmembrane domain-containing protein</fullName>
    </recommendedName>
</protein>
<dbReference type="STRING" id="81824.A9UVF5"/>
<dbReference type="InterPro" id="IPR013525">
    <property type="entry name" value="ABC2_TM"/>
</dbReference>
<evidence type="ECO:0000259" key="8">
    <source>
        <dbReference type="Pfam" id="PF12698"/>
    </source>
</evidence>
<keyword evidence="5 7" id="KW-1133">Transmembrane helix</keyword>
<feature type="transmembrane region" description="Helical" evidence="7">
    <location>
        <begin position="100"/>
        <end position="124"/>
    </location>
</feature>
<organism evidence="9 10">
    <name type="scientific">Monosiga brevicollis</name>
    <name type="common">Choanoflagellate</name>
    <dbReference type="NCBI Taxonomy" id="81824"/>
    <lineage>
        <taxon>Eukaryota</taxon>
        <taxon>Choanoflagellata</taxon>
        <taxon>Craspedida</taxon>
        <taxon>Salpingoecidae</taxon>
        <taxon>Monosiga</taxon>
    </lineage>
</organism>
<feature type="non-terminal residue" evidence="9">
    <location>
        <position position="226"/>
    </location>
</feature>
<feature type="transmembrane region" description="Helical" evidence="7">
    <location>
        <begin position="65"/>
        <end position="88"/>
    </location>
</feature>
<dbReference type="AlphaFoldDB" id="A9UVF5"/>